<evidence type="ECO:0000256" key="1">
    <source>
        <dbReference type="ARBA" id="ARBA00010370"/>
    </source>
</evidence>
<dbReference type="InterPro" id="IPR033739">
    <property type="entry name" value="M10A_MMP"/>
</dbReference>
<feature type="binding site" evidence="7">
    <location>
        <position position="69"/>
    </location>
    <ligand>
        <name>Zn(2+)</name>
        <dbReference type="ChEBI" id="CHEBI:29105"/>
        <label>1</label>
    </ligand>
</feature>
<feature type="binding site" evidence="7">
    <location>
        <position position="95"/>
    </location>
    <ligand>
        <name>Ca(2+)</name>
        <dbReference type="ChEBI" id="CHEBI:29108"/>
        <label>2</label>
    </ligand>
</feature>
<protein>
    <recommendedName>
        <fullName evidence="10">Peptidase metallopeptidase domain-containing protein</fullName>
    </recommendedName>
</protein>
<keyword evidence="8" id="KW-0472">Membrane</keyword>
<dbReference type="Proteomes" id="UP000694892">
    <property type="component" value="Chromosome 2S"/>
</dbReference>
<evidence type="ECO:0000259" key="10">
    <source>
        <dbReference type="SMART" id="SM00235"/>
    </source>
</evidence>
<dbReference type="GO" id="GO:0006508">
    <property type="term" value="P:proteolysis"/>
    <property type="evidence" value="ECO:0007669"/>
    <property type="project" value="UniProtKB-KW"/>
</dbReference>
<feature type="active site" evidence="6">
    <location>
        <position position="120"/>
    </location>
</feature>
<keyword evidence="5 7" id="KW-0862">Zinc</keyword>
<dbReference type="PRINTS" id="PR00138">
    <property type="entry name" value="MATRIXIN"/>
</dbReference>
<evidence type="ECO:0000256" key="2">
    <source>
        <dbReference type="ARBA" id="ARBA00022670"/>
    </source>
</evidence>
<feature type="binding site" evidence="7">
    <location>
        <position position="77"/>
    </location>
    <ligand>
        <name>Ca(2+)</name>
        <dbReference type="ChEBI" id="CHEBI:29108"/>
        <label>3</label>
    </ligand>
</feature>
<dbReference type="Pfam" id="PF00413">
    <property type="entry name" value="Peptidase_M10"/>
    <property type="match status" value="1"/>
</dbReference>
<feature type="binding site" evidence="7">
    <location>
        <position position="91"/>
    </location>
    <ligand>
        <name>Ca(2+)</name>
        <dbReference type="ChEBI" id="CHEBI:29108"/>
        <label>2</label>
    </ligand>
</feature>
<evidence type="ECO:0000256" key="7">
    <source>
        <dbReference type="PIRSR" id="PIRSR621190-2"/>
    </source>
</evidence>
<feature type="binding site" evidence="7">
    <location>
        <position position="102"/>
    </location>
    <ligand>
        <name>Ca(2+)</name>
        <dbReference type="ChEBI" id="CHEBI:29108"/>
        <label>1</label>
    </ligand>
</feature>
<dbReference type="SUPFAM" id="SSF55486">
    <property type="entry name" value="Metalloproteases ('zincins'), catalytic domain"/>
    <property type="match status" value="1"/>
</dbReference>
<name>A0A974DL45_XENLA</name>
<dbReference type="AlphaFoldDB" id="A0A974DL45"/>
<organism evidence="11 12">
    <name type="scientific">Xenopus laevis</name>
    <name type="common">African clawed frog</name>
    <dbReference type="NCBI Taxonomy" id="8355"/>
    <lineage>
        <taxon>Eukaryota</taxon>
        <taxon>Metazoa</taxon>
        <taxon>Chordata</taxon>
        <taxon>Craniata</taxon>
        <taxon>Vertebrata</taxon>
        <taxon>Euteleostomi</taxon>
        <taxon>Amphibia</taxon>
        <taxon>Batrachia</taxon>
        <taxon>Anura</taxon>
        <taxon>Pipoidea</taxon>
        <taxon>Pipidae</taxon>
        <taxon>Xenopodinae</taxon>
        <taxon>Xenopus</taxon>
        <taxon>Xenopus</taxon>
    </lineage>
</organism>
<feature type="binding site" evidence="7">
    <location>
        <position position="102"/>
    </location>
    <ligand>
        <name>Ca(2+)</name>
        <dbReference type="ChEBI" id="CHEBI:29108"/>
        <label>3</label>
    </ligand>
</feature>
<keyword evidence="7" id="KW-0106">Calcium</keyword>
<evidence type="ECO:0000256" key="3">
    <source>
        <dbReference type="ARBA" id="ARBA00022723"/>
    </source>
</evidence>
<dbReference type="PANTHER" id="PTHR10201:SF326">
    <property type="entry name" value="MATRIX METALLOPROTEINASE-18"/>
    <property type="match status" value="1"/>
</dbReference>
<evidence type="ECO:0000313" key="12">
    <source>
        <dbReference type="Proteomes" id="UP000694892"/>
    </source>
</evidence>
<comment type="cofactor">
    <cofactor evidence="7">
        <name>Ca(2+)</name>
        <dbReference type="ChEBI" id="CHEBI:29108"/>
    </cofactor>
    <text evidence="7">Can bind about 5 Ca(2+) ions per subunit.</text>
</comment>
<feature type="binding site" evidence="7">
    <location>
        <position position="129"/>
    </location>
    <ligand>
        <name>Zn(2+)</name>
        <dbReference type="ChEBI" id="CHEBI:29105"/>
        <label>2</label>
        <note>catalytic</note>
    </ligand>
</feature>
<dbReference type="GO" id="GO:0030198">
    <property type="term" value="P:extracellular matrix organization"/>
    <property type="evidence" value="ECO:0007669"/>
    <property type="project" value="TreeGrafter"/>
</dbReference>
<feature type="binding site" evidence="7">
    <location>
        <position position="93"/>
    </location>
    <ligand>
        <name>Ca(2+)</name>
        <dbReference type="ChEBI" id="CHEBI:29108"/>
        <label>2</label>
    </ligand>
</feature>
<feature type="domain" description="Peptidase metallopeptidase" evidence="10">
    <location>
        <begin position="13"/>
        <end position="149"/>
    </location>
</feature>
<proteinExistence type="inferred from homology"/>
<evidence type="ECO:0000256" key="6">
    <source>
        <dbReference type="PIRSR" id="PIRSR621190-1"/>
    </source>
</evidence>
<dbReference type="SMART" id="SM00235">
    <property type="entry name" value="ZnMc"/>
    <property type="match status" value="1"/>
</dbReference>
<dbReference type="GO" id="GO:0004222">
    <property type="term" value="F:metalloendopeptidase activity"/>
    <property type="evidence" value="ECO:0007669"/>
    <property type="project" value="InterPro"/>
</dbReference>
<feature type="binding site" evidence="7">
    <location>
        <position position="119"/>
    </location>
    <ligand>
        <name>Zn(2+)</name>
        <dbReference type="ChEBI" id="CHEBI:29105"/>
        <label>2</label>
        <note>catalytic</note>
    </ligand>
</feature>
<feature type="binding site" evidence="7">
    <location>
        <position position="76"/>
    </location>
    <ligand>
        <name>Ca(2+)</name>
        <dbReference type="ChEBI" id="CHEBI:29108"/>
        <label>3</label>
    </ligand>
</feature>
<feature type="binding site" evidence="7">
    <location>
        <position position="123"/>
    </location>
    <ligand>
        <name>Zn(2+)</name>
        <dbReference type="ChEBI" id="CHEBI:29105"/>
        <label>2</label>
        <note>catalytic</note>
    </ligand>
</feature>
<gene>
    <name evidence="11" type="ORF">XELAEV_18016260mg</name>
</gene>
<keyword evidence="9" id="KW-0732">Signal</keyword>
<keyword evidence="4" id="KW-0378">Hydrolase</keyword>
<sequence length="198" mass="21980">MKSSILFLLCIVCCPAFPALTMPPHVTRDEVDQAIQKAFKVWSDVAPLTFTRIYDGVSDIEMLFASKVHKDFLPFDGPSGVLAHAFAPGDNIGGDVHFDADEKWTSGSASKNLFHVAAHELGHSLGLDHSNDRNLSQDDINGIHFLYRPKEVTVVPTKSSISINCQESVSFDAVTTLCGDILYSIIYFLYYMLDFQKM</sequence>
<feature type="binding site" evidence="7">
    <location>
        <position position="99"/>
    </location>
    <ligand>
        <name>Ca(2+)</name>
        <dbReference type="ChEBI" id="CHEBI:29108"/>
        <label>3</label>
    </ligand>
</feature>
<comment type="similarity">
    <text evidence="1">Belongs to the peptidase M10A family.</text>
</comment>
<dbReference type="GO" id="GO:0030574">
    <property type="term" value="P:collagen catabolic process"/>
    <property type="evidence" value="ECO:0007669"/>
    <property type="project" value="TreeGrafter"/>
</dbReference>
<accession>A0A974DL45</accession>
<dbReference type="OMA" id="SCAPRIN"/>
<keyword evidence="3 7" id="KW-0479">Metal-binding</keyword>
<keyword evidence="2" id="KW-0645">Protease</keyword>
<dbReference type="GO" id="GO:0008270">
    <property type="term" value="F:zinc ion binding"/>
    <property type="evidence" value="ECO:0007669"/>
    <property type="project" value="InterPro"/>
</dbReference>
<dbReference type="InterPro" id="IPR001818">
    <property type="entry name" value="Pept_M10_metallopeptidase"/>
</dbReference>
<dbReference type="EMBL" id="CM004469">
    <property type="protein sequence ID" value="OCT93195.1"/>
    <property type="molecule type" value="Genomic_DNA"/>
</dbReference>
<evidence type="ECO:0000256" key="4">
    <source>
        <dbReference type="ARBA" id="ARBA00022801"/>
    </source>
</evidence>
<evidence type="ECO:0000256" key="5">
    <source>
        <dbReference type="ARBA" id="ARBA00022833"/>
    </source>
</evidence>
<feature type="binding site" evidence="7">
    <location>
        <position position="84"/>
    </location>
    <ligand>
        <name>Zn(2+)</name>
        <dbReference type="ChEBI" id="CHEBI:29105"/>
        <label>1</label>
    </ligand>
</feature>
<evidence type="ECO:0000256" key="8">
    <source>
        <dbReference type="SAM" id="Phobius"/>
    </source>
</evidence>
<evidence type="ECO:0000313" key="11">
    <source>
        <dbReference type="EMBL" id="OCT93195.1"/>
    </source>
</evidence>
<dbReference type="PANTHER" id="PTHR10201">
    <property type="entry name" value="MATRIX METALLOPROTEINASE"/>
    <property type="match status" value="1"/>
</dbReference>
<comment type="cofactor">
    <cofactor evidence="7">
        <name>Zn(2+)</name>
        <dbReference type="ChEBI" id="CHEBI:29105"/>
    </cofactor>
    <text evidence="7">Binds 2 Zn(2+) ions per subunit.</text>
</comment>
<keyword evidence="8" id="KW-1133">Transmembrane helix</keyword>
<feature type="binding site" evidence="7">
    <location>
        <position position="97"/>
    </location>
    <ligand>
        <name>Zn(2+)</name>
        <dbReference type="ChEBI" id="CHEBI:29105"/>
        <label>1</label>
    </ligand>
</feature>
<dbReference type="InterPro" id="IPR021190">
    <property type="entry name" value="Pept_M10A"/>
</dbReference>
<dbReference type="InterPro" id="IPR024079">
    <property type="entry name" value="MetalloPept_cat_dom_sf"/>
</dbReference>
<dbReference type="CDD" id="cd04278">
    <property type="entry name" value="ZnMc_MMP"/>
    <property type="match status" value="1"/>
</dbReference>
<feature type="chain" id="PRO_5036995160" description="Peptidase metallopeptidase domain-containing protein" evidence="9">
    <location>
        <begin position="22"/>
        <end position="198"/>
    </location>
</feature>
<feature type="binding site" evidence="7">
    <location>
        <position position="172"/>
    </location>
    <ligand>
        <name>Ca(2+)</name>
        <dbReference type="ChEBI" id="CHEBI:29108"/>
        <label>4</label>
    </ligand>
</feature>
<feature type="transmembrane region" description="Helical" evidence="8">
    <location>
        <begin position="173"/>
        <end position="193"/>
    </location>
</feature>
<dbReference type="Gene3D" id="3.40.390.10">
    <property type="entry name" value="Collagenase (Catalytic Domain)"/>
    <property type="match status" value="1"/>
</dbReference>
<feature type="signal peptide" evidence="9">
    <location>
        <begin position="1"/>
        <end position="21"/>
    </location>
</feature>
<dbReference type="InterPro" id="IPR006026">
    <property type="entry name" value="Peptidase_Metallo"/>
</dbReference>
<keyword evidence="8" id="KW-0812">Transmembrane</keyword>
<dbReference type="GO" id="GO:0031012">
    <property type="term" value="C:extracellular matrix"/>
    <property type="evidence" value="ECO:0007669"/>
    <property type="project" value="InterPro"/>
</dbReference>
<reference evidence="12" key="1">
    <citation type="journal article" date="2016" name="Nature">
        <title>Genome evolution in the allotetraploid frog Xenopus laevis.</title>
        <authorList>
            <person name="Session A.M."/>
            <person name="Uno Y."/>
            <person name="Kwon T."/>
            <person name="Chapman J.A."/>
            <person name="Toyoda A."/>
            <person name="Takahashi S."/>
            <person name="Fukui A."/>
            <person name="Hikosaka A."/>
            <person name="Suzuki A."/>
            <person name="Kondo M."/>
            <person name="van Heeringen S.J."/>
            <person name="Quigley I."/>
            <person name="Heinz S."/>
            <person name="Ogino H."/>
            <person name="Ochi H."/>
            <person name="Hellsten U."/>
            <person name="Lyons J.B."/>
            <person name="Simakov O."/>
            <person name="Putnam N."/>
            <person name="Stites J."/>
            <person name="Kuroki Y."/>
            <person name="Tanaka T."/>
            <person name="Michiue T."/>
            <person name="Watanabe M."/>
            <person name="Bogdanovic O."/>
            <person name="Lister R."/>
            <person name="Georgiou G."/>
            <person name="Paranjpe S.S."/>
            <person name="van Kruijsbergen I."/>
            <person name="Shu S."/>
            <person name="Carlson J."/>
            <person name="Kinoshita T."/>
            <person name="Ohta Y."/>
            <person name="Mawaribuchi S."/>
            <person name="Jenkins J."/>
            <person name="Grimwood J."/>
            <person name="Schmutz J."/>
            <person name="Mitros T."/>
            <person name="Mozaffari S.V."/>
            <person name="Suzuki Y."/>
            <person name="Haramoto Y."/>
            <person name="Yamamoto T.S."/>
            <person name="Takagi C."/>
            <person name="Heald R."/>
            <person name="Miller K."/>
            <person name="Haudenschild C."/>
            <person name="Kitzman J."/>
            <person name="Nakayama T."/>
            <person name="Izutsu Y."/>
            <person name="Robert J."/>
            <person name="Fortriede J."/>
            <person name="Burns K."/>
            <person name="Lotay V."/>
            <person name="Karimi K."/>
            <person name="Yasuoka Y."/>
            <person name="Dichmann D.S."/>
            <person name="Flajnik M.F."/>
            <person name="Houston D.W."/>
            <person name="Shendure J."/>
            <person name="DuPasquier L."/>
            <person name="Vize P.D."/>
            <person name="Zorn A.M."/>
            <person name="Ito M."/>
            <person name="Marcotte E.M."/>
            <person name="Wallingford J.B."/>
            <person name="Ito Y."/>
            <person name="Asashima M."/>
            <person name="Ueno N."/>
            <person name="Matsuda Y."/>
            <person name="Veenstra G.J."/>
            <person name="Fujiyama A."/>
            <person name="Harland R.M."/>
            <person name="Taira M."/>
            <person name="Rokhsar D.S."/>
        </authorList>
    </citation>
    <scope>NUCLEOTIDE SEQUENCE [LARGE SCALE GENOMIC DNA]</scope>
    <source>
        <strain evidence="12">J</strain>
    </source>
</reference>
<evidence type="ECO:0000256" key="9">
    <source>
        <dbReference type="SAM" id="SignalP"/>
    </source>
</evidence>
<feature type="binding site" evidence="7">
    <location>
        <position position="79"/>
    </location>
    <ligand>
        <name>Ca(2+)</name>
        <dbReference type="ChEBI" id="CHEBI:29108"/>
        <label>3</label>
    </ligand>
</feature>
<feature type="binding site" evidence="7">
    <location>
        <position position="71"/>
    </location>
    <ligand>
        <name>Zn(2+)</name>
        <dbReference type="ChEBI" id="CHEBI:29105"/>
        <label>1</label>
    </ligand>
</feature>
<feature type="binding site" evidence="7">
    <location>
        <position position="59"/>
    </location>
    <ligand>
        <name>Ca(2+)</name>
        <dbReference type="ChEBI" id="CHEBI:29108"/>
        <label>2</label>
    </ligand>
</feature>